<feature type="chain" id="PRO_5014972711" evidence="6">
    <location>
        <begin position="23"/>
        <end position="200"/>
    </location>
</feature>
<dbReference type="InterPro" id="IPR006664">
    <property type="entry name" value="OMP_bac"/>
</dbReference>
<feature type="compositionally biased region" description="Basic and acidic residues" evidence="5">
    <location>
        <begin position="191"/>
        <end position="200"/>
    </location>
</feature>
<dbReference type="InterPro" id="IPR006690">
    <property type="entry name" value="OMPA-like_CS"/>
</dbReference>
<dbReference type="OrthoDB" id="9792021at2"/>
<dbReference type="CDD" id="cd07185">
    <property type="entry name" value="OmpA_C-like"/>
    <property type="match status" value="1"/>
</dbReference>
<evidence type="ECO:0000313" key="8">
    <source>
        <dbReference type="EMBL" id="AUH33635.1"/>
    </source>
</evidence>
<dbReference type="InterPro" id="IPR006665">
    <property type="entry name" value="OmpA-like"/>
</dbReference>
<proteinExistence type="predicted"/>
<comment type="subcellular location">
    <subcellularLocation>
        <location evidence="1">Cell outer membrane</location>
    </subcellularLocation>
</comment>
<dbReference type="Gene3D" id="3.30.1330.60">
    <property type="entry name" value="OmpA-like domain"/>
    <property type="match status" value="1"/>
</dbReference>
<keyword evidence="2 4" id="KW-0472">Membrane</keyword>
<evidence type="ECO:0000313" key="9">
    <source>
        <dbReference type="Proteomes" id="UP000233742"/>
    </source>
</evidence>
<evidence type="ECO:0000256" key="6">
    <source>
        <dbReference type="SAM" id="SignalP"/>
    </source>
</evidence>
<dbReference type="AlphaFoldDB" id="A0A2K9EPR4"/>
<keyword evidence="6" id="KW-0732">Signal</keyword>
<evidence type="ECO:0000259" key="7">
    <source>
        <dbReference type="PROSITE" id="PS51123"/>
    </source>
</evidence>
<evidence type="ECO:0000256" key="2">
    <source>
        <dbReference type="ARBA" id="ARBA00023136"/>
    </source>
</evidence>
<dbReference type="Proteomes" id="UP000233742">
    <property type="component" value="Chromosome"/>
</dbReference>
<organism evidence="8 9">
    <name type="scientific">Paracoccus tegillarcae</name>
    <dbReference type="NCBI Taxonomy" id="1529068"/>
    <lineage>
        <taxon>Bacteria</taxon>
        <taxon>Pseudomonadati</taxon>
        <taxon>Pseudomonadota</taxon>
        <taxon>Alphaproteobacteria</taxon>
        <taxon>Rhodobacterales</taxon>
        <taxon>Paracoccaceae</taxon>
        <taxon>Paracoccus</taxon>
    </lineage>
</organism>
<dbReference type="EMBL" id="CP025408">
    <property type="protein sequence ID" value="AUH33635.1"/>
    <property type="molecule type" value="Genomic_DNA"/>
</dbReference>
<name>A0A2K9EPR4_9RHOB</name>
<evidence type="ECO:0000256" key="4">
    <source>
        <dbReference type="PROSITE-ProRule" id="PRU00473"/>
    </source>
</evidence>
<dbReference type="InterPro" id="IPR036737">
    <property type="entry name" value="OmpA-like_sf"/>
</dbReference>
<dbReference type="PANTHER" id="PTHR30329">
    <property type="entry name" value="STATOR ELEMENT OF FLAGELLAR MOTOR COMPLEX"/>
    <property type="match status" value="1"/>
</dbReference>
<evidence type="ECO:0000256" key="5">
    <source>
        <dbReference type="SAM" id="MobiDB-lite"/>
    </source>
</evidence>
<evidence type="ECO:0000256" key="3">
    <source>
        <dbReference type="ARBA" id="ARBA00023237"/>
    </source>
</evidence>
<dbReference type="PANTHER" id="PTHR30329:SF21">
    <property type="entry name" value="LIPOPROTEIN YIAD-RELATED"/>
    <property type="match status" value="1"/>
</dbReference>
<dbReference type="RefSeq" id="WP_101460304.1">
    <property type="nucleotide sequence ID" value="NZ_CP025408.1"/>
</dbReference>
<dbReference type="PROSITE" id="PS51123">
    <property type="entry name" value="OMPA_2"/>
    <property type="match status" value="1"/>
</dbReference>
<dbReference type="SUPFAM" id="SSF103088">
    <property type="entry name" value="OmpA-like"/>
    <property type="match status" value="1"/>
</dbReference>
<feature type="domain" description="OmpA-like" evidence="7">
    <location>
        <begin position="79"/>
        <end position="200"/>
    </location>
</feature>
<dbReference type="KEGG" id="paro:CUV01_09760"/>
<dbReference type="GO" id="GO:0009279">
    <property type="term" value="C:cell outer membrane"/>
    <property type="evidence" value="ECO:0007669"/>
    <property type="project" value="UniProtKB-SubCell"/>
</dbReference>
<keyword evidence="9" id="KW-1185">Reference proteome</keyword>
<dbReference type="InterPro" id="IPR050330">
    <property type="entry name" value="Bact_OuterMem_StrucFunc"/>
</dbReference>
<protein>
    <submittedName>
        <fullName evidence="8">OmpA family protein</fullName>
    </submittedName>
</protein>
<dbReference type="PROSITE" id="PS01068">
    <property type="entry name" value="OMPA_1"/>
    <property type="match status" value="1"/>
</dbReference>
<feature type="region of interest" description="Disordered" evidence="5">
    <location>
        <begin position="161"/>
        <end position="200"/>
    </location>
</feature>
<accession>A0A2K9EPR4</accession>
<gene>
    <name evidence="8" type="ORF">CUV01_09760</name>
</gene>
<evidence type="ECO:0000256" key="1">
    <source>
        <dbReference type="ARBA" id="ARBA00004442"/>
    </source>
</evidence>
<keyword evidence="3" id="KW-0998">Cell outer membrane</keyword>
<dbReference type="Pfam" id="PF00691">
    <property type="entry name" value="OmpA"/>
    <property type="match status" value="1"/>
</dbReference>
<feature type="signal peptide" evidence="6">
    <location>
        <begin position="1"/>
        <end position="22"/>
    </location>
</feature>
<reference evidence="8 9" key="1">
    <citation type="submission" date="2017-12" db="EMBL/GenBank/DDBJ databases">
        <authorList>
            <person name="Hurst M.R.H."/>
        </authorList>
    </citation>
    <scope>NUCLEOTIDE SEQUENCE [LARGE SCALE GENOMIC DNA]</scope>
    <source>
        <strain evidence="8 9">BM15</strain>
    </source>
</reference>
<sequence length="200" mass="21128">MRSNQCFLALLLCLGLAGGAVAQDADVDLTQFSRDLQGADIRDLILTVQDMQSAVSDMSGDVQDMVDGSGGNIAMRETDDSIVLSVTSDVLFAFDSADLTDPARDTLAQIATMLVGNPGGTVQVVGHTDSKGSDDYNQRLSEQRAEAVAGFLANSDVAQSRLDPVGRGEAEPVAPNEIDGADNPDGRAQNRRVEFVLPKE</sequence>
<dbReference type="PRINTS" id="PR01021">
    <property type="entry name" value="OMPADOMAIN"/>
</dbReference>